<feature type="transmembrane region" description="Helical" evidence="1">
    <location>
        <begin position="16"/>
        <end position="37"/>
    </location>
</feature>
<evidence type="ECO:0000313" key="2">
    <source>
        <dbReference type="EMBL" id="EES52397.1"/>
    </source>
</evidence>
<dbReference type="Proteomes" id="UP000009374">
    <property type="component" value="Unassembled WGS sequence"/>
</dbReference>
<reference evidence="2 3" key="1">
    <citation type="journal article" date="2009" name="Appl. Environ. Microbiol.">
        <title>Community genomic and proteomic analyses of chemoautotrophic iron-oxidizing "Leptospirillum rubarum" (Group II) and "Leptospirillum ferrodiazotrophum" (Group III) bacteria in acid mine drainage biofilms.</title>
        <authorList>
            <person name="Goltsman D.S."/>
            <person name="Denef V.J."/>
            <person name="Singer S.W."/>
            <person name="VerBerkmoes N.C."/>
            <person name="Lefsrud M."/>
            <person name="Mueller R.S."/>
            <person name="Dick G.J."/>
            <person name="Sun C.L."/>
            <person name="Wheeler K.E."/>
            <person name="Zemla A."/>
            <person name="Baker B.J."/>
            <person name="Hauser L."/>
            <person name="Land M."/>
            <person name="Shah M.B."/>
            <person name="Thelen M.P."/>
            <person name="Hettich R.L."/>
            <person name="Banfield J.F."/>
        </authorList>
    </citation>
    <scope>NUCLEOTIDE SEQUENCE [LARGE SCALE GENOMIC DNA]</scope>
</reference>
<evidence type="ECO:0000313" key="3">
    <source>
        <dbReference type="Proteomes" id="UP000009374"/>
    </source>
</evidence>
<evidence type="ECO:0000256" key="1">
    <source>
        <dbReference type="SAM" id="Phobius"/>
    </source>
</evidence>
<organism evidence="2 3">
    <name type="scientific">Leptospirillum ferrodiazotrophum</name>
    <dbReference type="NCBI Taxonomy" id="412449"/>
    <lineage>
        <taxon>Bacteria</taxon>
        <taxon>Pseudomonadati</taxon>
        <taxon>Nitrospirota</taxon>
        <taxon>Nitrospiria</taxon>
        <taxon>Nitrospirales</taxon>
        <taxon>Nitrospiraceae</taxon>
        <taxon>Leptospirillum</taxon>
    </lineage>
</organism>
<sequence>MSQEKLSLTELVKRHPLLTTVFGFWGFGYTFMVPNLLGGRFLQAFFHAVGSEPGKVFLGFGALFFMVFLFAGVVPFALWYFVCQALESADTSSQTPKNG</sequence>
<keyword evidence="1" id="KW-1133">Transmembrane helix</keyword>
<dbReference type="EMBL" id="GG693877">
    <property type="protein sequence ID" value="EES52397.1"/>
    <property type="molecule type" value="Genomic_DNA"/>
</dbReference>
<feature type="transmembrane region" description="Helical" evidence="1">
    <location>
        <begin position="57"/>
        <end position="82"/>
    </location>
</feature>
<keyword evidence="1" id="KW-0812">Transmembrane</keyword>
<dbReference type="AlphaFoldDB" id="C6HY46"/>
<name>C6HY46_9BACT</name>
<accession>C6HY46</accession>
<keyword evidence="1" id="KW-0472">Membrane</keyword>
<proteinExistence type="predicted"/>
<gene>
    <name evidence="2" type="ORF">UBAL3_94170004</name>
</gene>
<keyword evidence="3" id="KW-1185">Reference proteome</keyword>
<protein>
    <submittedName>
        <fullName evidence="2">Uncharacterized protein</fullName>
    </submittedName>
</protein>